<evidence type="ECO:0000256" key="1">
    <source>
        <dbReference type="ARBA" id="ARBA00022723"/>
    </source>
</evidence>
<keyword evidence="1" id="KW-0479">Metal-binding</keyword>
<keyword evidence="7" id="KW-1185">Reference proteome</keyword>
<dbReference type="Proteomes" id="UP000242415">
    <property type="component" value="Unassembled WGS sequence"/>
</dbReference>
<dbReference type="PANTHER" id="PTHR42988:SF2">
    <property type="entry name" value="CYCLIC NUCLEOTIDE PHOSPHODIESTERASE CBUA0032-RELATED"/>
    <property type="match status" value="1"/>
</dbReference>
<dbReference type="CDD" id="cd07402">
    <property type="entry name" value="MPP_GpdQ"/>
    <property type="match status" value="1"/>
</dbReference>
<evidence type="ECO:0000256" key="4">
    <source>
        <dbReference type="ARBA" id="ARBA00025742"/>
    </source>
</evidence>
<dbReference type="InterPro" id="IPR004843">
    <property type="entry name" value="Calcineurin-like_PHP"/>
</dbReference>
<dbReference type="GO" id="GO:0046872">
    <property type="term" value="F:metal ion binding"/>
    <property type="evidence" value="ECO:0007669"/>
    <property type="project" value="UniProtKB-KW"/>
</dbReference>
<name>A0A1H3NLF9_9ACTN</name>
<dbReference type="GO" id="GO:0004112">
    <property type="term" value="F:cyclic-nucleotide phosphodiesterase activity"/>
    <property type="evidence" value="ECO:0007669"/>
    <property type="project" value="InterPro"/>
</dbReference>
<evidence type="ECO:0000259" key="5">
    <source>
        <dbReference type="Pfam" id="PF00149"/>
    </source>
</evidence>
<reference evidence="7" key="1">
    <citation type="submission" date="2016-10" db="EMBL/GenBank/DDBJ databases">
        <authorList>
            <person name="Varghese N."/>
            <person name="Submissions S."/>
        </authorList>
    </citation>
    <scope>NUCLEOTIDE SEQUENCE [LARGE SCALE GENOMIC DNA]</scope>
    <source>
        <strain evidence="7">DSM 45245</strain>
    </source>
</reference>
<sequence length="259" mass="27384">MLVAHLSDPHITTGALAAEPASGLHRALCRVLALDPRPDCVVITGDLVEHARPDEYAVLCEVIGRFPLPLHLVTGNHDGRESLLDAFGDTPLLPATECAYYAVDHPGATIVALDSLQPGDAAGHLGAEQLGWLDETLARRPDVPVFVCLHHPPIPVGIPFLDAIRLTDGDELAKVVARHPQVVRVLAGHLHRPVTAGFAGSTLTVAPSTYRQSDLCMRPDRAMGYLAEPTGFLLHALTGAECVTHTVPVSHAAALLGGS</sequence>
<dbReference type="RefSeq" id="WP_091555959.1">
    <property type="nucleotide sequence ID" value="NZ_FNPH01000004.1"/>
</dbReference>
<dbReference type="InterPro" id="IPR050884">
    <property type="entry name" value="CNP_phosphodiesterase-III"/>
</dbReference>
<evidence type="ECO:0000256" key="2">
    <source>
        <dbReference type="ARBA" id="ARBA00022801"/>
    </source>
</evidence>
<keyword evidence="2" id="KW-0378">Hydrolase</keyword>
<dbReference type="AlphaFoldDB" id="A0A1H3NLF9"/>
<evidence type="ECO:0000313" key="7">
    <source>
        <dbReference type="Proteomes" id="UP000242415"/>
    </source>
</evidence>
<keyword evidence="3" id="KW-0408">Iron</keyword>
<dbReference type="Pfam" id="PF00149">
    <property type="entry name" value="Metallophos"/>
    <property type="match status" value="1"/>
</dbReference>
<proteinExistence type="inferred from homology"/>
<dbReference type="InterPro" id="IPR026575">
    <property type="entry name" value="GpdQ/CpdA-like"/>
</dbReference>
<dbReference type="OrthoDB" id="5241795at2"/>
<dbReference type="InterPro" id="IPR042283">
    <property type="entry name" value="GpdQ_catalytic"/>
</dbReference>
<evidence type="ECO:0000256" key="3">
    <source>
        <dbReference type="ARBA" id="ARBA00023004"/>
    </source>
</evidence>
<evidence type="ECO:0000313" key="6">
    <source>
        <dbReference type="EMBL" id="SDY89797.1"/>
    </source>
</evidence>
<dbReference type="EMBL" id="FNPH01000004">
    <property type="protein sequence ID" value="SDY89797.1"/>
    <property type="molecule type" value="Genomic_DNA"/>
</dbReference>
<comment type="similarity">
    <text evidence="4">Belongs to the cyclic nucleotide phosphodiesterase class-III family.</text>
</comment>
<gene>
    <name evidence="6" type="ORF">SAMN05444365_10452</name>
</gene>
<accession>A0A1H3NLF9</accession>
<dbReference type="PANTHER" id="PTHR42988">
    <property type="entry name" value="PHOSPHOHYDROLASE"/>
    <property type="match status" value="1"/>
</dbReference>
<dbReference type="SUPFAM" id="SSF56300">
    <property type="entry name" value="Metallo-dependent phosphatases"/>
    <property type="match status" value="1"/>
</dbReference>
<feature type="domain" description="Calcineurin-like phosphoesterase" evidence="5">
    <location>
        <begin position="1"/>
        <end position="193"/>
    </location>
</feature>
<dbReference type="InterPro" id="IPR042281">
    <property type="entry name" value="GpdQ_beta-strand"/>
</dbReference>
<dbReference type="Gene3D" id="3.60.21.40">
    <property type="entry name" value="GpdQ, catalytic alpha/beta sandwich domain"/>
    <property type="match status" value="1"/>
</dbReference>
<dbReference type="InterPro" id="IPR029052">
    <property type="entry name" value="Metallo-depent_PP-like"/>
</dbReference>
<organism evidence="6 7">
    <name type="scientific">Micromonospora pattaloongensis</name>
    <dbReference type="NCBI Taxonomy" id="405436"/>
    <lineage>
        <taxon>Bacteria</taxon>
        <taxon>Bacillati</taxon>
        <taxon>Actinomycetota</taxon>
        <taxon>Actinomycetes</taxon>
        <taxon>Micromonosporales</taxon>
        <taxon>Micromonosporaceae</taxon>
        <taxon>Micromonospora</taxon>
    </lineage>
</organism>
<protein>
    <submittedName>
        <fullName evidence="6">Calcineurin-like phosphoesterase</fullName>
    </submittedName>
</protein>
<dbReference type="STRING" id="405436.SAMN05444365_10452"/>
<dbReference type="Gene3D" id="3.30.750.180">
    <property type="entry name" value="GpdQ, beta-strand dimerisation domain"/>
    <property type="match status" value="1"/>
</dbReference>